<evidence type="ECO:0000256" key="5">
    <source>
        <dbReference type="ARBA" id="ARBA00022842"/>
    </source>
</evidence>
<evidence type="ECO:0000313" key="11">
    <source>
        <dbReference type="Proteomes" id="UP000194450"/>
    </source>
</evidence>
<evidence type="ECO:0000256" key="7">
    <source>
        <dbReference type="HAMAP-Rule" id="MF_00802"/>
    </source>
</evidence>
<keyword evidence="5 7" id="KW-0460">Magnesium</keyword>
<keyword evidence="2 7" id="KW-0548">Nucleotidyltransferase</keyword>
<dbReference type="GO" id="GO:0005524">
    <property type="term" value="F:ATP binding"/>
    <property type="evidence" value="ECO:0007669"/>
    <property type="project" value="UniProtKB-UniRule"/>
</dbReference>
<evidence type="ECO:0000256" key="6">
    <source>
        <dbReference type="ARBA" id="ARBA00023268"/>
    </source>
</evidence>
<dbReference type="EC" id="2.7.7.42" evidence="7"/>
<feature type="domain" description="PII-uridylyltransferase/Glutamine-synthetase adenylyltransferase" evidence="9">
    <location>
        <begin position="829"/>
        <end position="918"/>
    </location>
</feature>
<dbReference type="FunFam" id="3.30.460.10:FF:000009">
    <property type="entry name" value="Bifunctional glutamine synthetase adenylyltransferase/adenylyl-removing enzyme"/>
    <property type="match status" value="1"/>
</dbReference>
<dbReference type="InterPro" id="IPR013546">
    <property type="entry name" value="PII_UdlTrfase/GS_AdlTrfase"/>
</dbReference>
<dbReference type="Gene3D" id="1.20.120.1510">
    <property type="match status" value="1"/>
</dbReference>
<accession>A0A1Y6FXX9</accession>
<evidence type="ECO:0000256" key="2">
    <source>
        <dbReference type="ARBA" id="ARBA00022695"/>
    </source>
</evidence>
<comment type="cofactor">
    <cofactor evidence="7">
        <name>Mg(2+)</name>
        <dbReference type="ChEBI" id="CHEBI:18420"/>
    </cofactor>
</comment>
<dbReference type="Proteomes" id="UP000194450">
    <property type="component" value="Unassembled WGS sequence"/>
</dbReference>
<keyword evidence="1 7" id="KW-0808">Transferase</keyword>
<keyword evidence="3 7" id="KW-0547">Nucleotide-binding</keyword>
<dbReference type="GO" id="GO:0000820">
    <property type="term" value="P:regulation of glutamine family amino acid metabolic process"/>
    <property type="evidence" value="ECO:0007669"/>
    <property type="project" value="UniProtKB-UniRule"/>
</dbReference>
<dbReference type="FunFam" id="1.20.120.330:FF:000005">
    <property type="entry name" value="Bifunctional glutamine synthetase adenylyltransferase/adenylyl-removing enzyme"/>
    <property type="match status" value="1"/>
</dbReference>
<keyword evidence="10" id="KW-0436">Ligase</keyword>
<comment type="similarity">
    <text evidence="7">Belongs to the GlnE family.</text>
</comment>
<organism evidence="10 11">
    <name type="scientific">Pseudidiomarina planktonica</name>
    <dbReference type="NCBI Taxonomy" id="1323738"/>
    <lineage>
        <taxon>Bacteria</taxon>
        <taxon>Pseudomonadati</taxon>
        <taxon>Pseudomonadota</taxon>
        <taxon>Gammaproteobacteria</taxon>
        <taxon>Alteromonadales</taxon>
        <taxon>Idiomarinaceae</taxon>
        <taxon>Pseudidiomarina</taxon>
    </lineage>
</organism>
<dbReference type="GO" id="GO:0008882">
    <property type="term" value="F:[glutamate-ammonia-ligase] adenylyltransferase activity"/>
    <property type="evidence" value="ECO:0007669"/>
    <property type="project" value="UniProtKB-UniRule"/>
</dbReference>
<dbReference type="HAMAP" id="MF_00802">
    <property type="entry name" value="GlnE"/>
    <property type="match status" value="1"/>
</dbReference>
<dbReference type="Pfam" id="PF08335">
    <property type="entry name" value="GlnD_UR_UTase"/>
    <property type="match status" value="2"/>
</dbReference>
<dbReference type="NCBIfam" id="NF008292">
    <property type="entry name" value="PRK11072.1"/>
    <property type="match status" value="1"/>
</dbReference>
<dbReference type="RefSeq" id="WP_086435541.1">
    <property type="nucleotide sequence ID" value="NZ_FXWH01000004.1"/>
</dbReference>
<feature type="domain" description="PII-uridylyltransferase/Glutamine-synthetase adenylyltransferase" evidence="9">
    <location>
        <begin position="302"/>
        <end position="440"/>
    </location>
</feature>
<dbReference type="GO" id="GO:0016874">
    <property type="term" value="F:ligase activity"/>
    <property type="evidence" value="ECO:0007669"/>
    <property type="project" value="UniProtKB-KW"/>
</dbReference>
<evidence type="ECO:0000313" key="10">
    <source>
        <dbReference type="EMBL" id="SMQ80785.1"/>
    </source>
</evidence>
<evidence type="ECO:0000256" key="1">
    <source>
        <dbReference type="ARBA" id="ARBA00022679"/>
    </source>
</evidence>
<reference evidence="11" key="1">
    <citation type="submission" date="2017-04" db="EMBL/GenBank/DDBJ databases">
        <authorList>
            <person name="Varghese N."/>
            <person name="Submissions S."/>
        </authorList>
    </citation>
    <scope>NUCLEOTIDE SEQUENCE [LARGE SCALE GENOMIC DNA]</scope>
</reference>
<gene>
    <name evidence="7" type="primary">glnE</name>
    <name evidence="10" type="ORF">SAMN06297229_2404</name>
</gene>
<comment type="catalytic activity">
    <reaction evidence="7">
        <text>[glutamine synthetase]-L-tyrosine + ATP = [glutamine synthetase]-O(4)-(5'-adenylyl)-L-tyrosine + diphosphate</text>
        <dbReference type="Rhea" id="RHEA:18589"/>
        <dbReference type="Rhea" id="RHEA-COMP:10660"/>
        <dbReference type="Rhea" id="RHEA-COMP:10661"/>
        <dbReference type="ChEBI" id="CHEBI:30616"/>
        <dbReference type="ChEBI" id="CHEBI:33019"/>
        <dbReference type="ChEBI" id="CHEBI:46858"/>
        <dbReference type="ChEBI" id="CHEBI:83624"/>
        <dbReference type="EC" id="2.7.7.42"/>
    </reaction>
</comment>
<dbReference type="CDD" id="cd05401">
    <property type="entry name" value="NT_GlnE_GlnD_like"/>
    <property type="match status" value="2"/>
</dbReference>
<feature type="region of interest" description="Adenylyl transferase" evidence="7">
    <location>
        <begin position="455"/>
        <end position="945"/>
    </location>
</feature>
<comment type="catalytic activity">
    <reaction evidence="7">
        <text>[glutamine synthetase]-O(4)-(5'-adenylyl)-L-tyrosine + phosphate = [glutamine synthetase]-L-tyrosine + ADP</text>
        <dbReference type="Rhea" id="RHEA:43716"/>
        <dbReference type="Rhea" id="RHEA-COMP:10660"/>
        <dbReference type="Rhea" id="RHEA-COMP:10661"/>
        <dbReference type="ChEBI" id="CHEBI:43474"/>
        <dbReference type="ChEBI" id="CHEBI:46858"/>
        <dbReference type="ChEBI" id="CHEBI:83624"/>
        <dbReference type="ChEBI" id="CHEBI:456216"/>
        <dbReference type="EC" id="2.7.7.89"/>
    </reaction>
</comment>
<dbReference type="EC" id="2.7.7.89" evidence="7"/>
<dbReference type="OrthoDB" id="9759366at2"/>
<proteinExistence type="inferred from homology"/>
<dbReference type="GO" id="GO:0005829">
    <property type="term" value="C:cytosol"/>
    <property type="evidence" value="ECO:0007669"/>
    <property type="project" value="TreeGrafter"/>
</dbReference>
<comment type="function">
    <text evidence="7">Involved in the regulation of glutamine synthetase GlnA, a key enzyme in the process to assimilate ammonia. When cellular nitrogen levels are high, the C-terminal adenylyl transferase (AT) inactivates GlnA by covalent transfer of an adenylyl group from ATP to specific tyrosine residue of GlnA, thus reducing its activity. Conversely, when nitrogen levels are low, the N-terminal adenylyl removase (AR) activates GlnA by removing the adenylyl group by phosphorolysis, increasing its activity. The regulatory region of GlnE binds the signal transduction protein PII (GlnB) which indicates the nitrogen status of the cell.</text>
</comment>
<evidence type="ECO:0000256" key="4">
    <source>
        <dbReference type="ARBA" id="ARBA00022840"/>
    </source>
</evidence>
<name>A0A1Y6FXX9_9GAMM</name>
<feature type="domain" description="Glutamate-ammonia ligase adenylyltransferase repeated" evidence="8">
    <location>
        <begin position="36"/>
        <end position="280"/>
    </location>
</feature>
<evidence type="ECO:0000256" key="3">
    <source>
        <dbReference type="ARBA" id="ARBA00022741"/>
    </source>
</evidence>
<keyword evidence="4 7" id="KW-0067">ATP-binding</keyword>
<dbReference type="GO" id="GO:0000287">
    <property type="term" value="F:magnesium ion binding"/>
    <property type="evidence" value="ECO:0007669"/>
    <property type="project" value="UniProtKB-UniRule"/>
</dbReference>
<dbReference type="InterPro" id="IPR043519">
    <property type="entry name" value="NT_sf"/>
</dbReference>
<dbReference type="Gene3D" id="3.30.460.10">
    <property type="entry name" value="Beta Polymerase, domain 2"/>
    <property type="match status" value="2"/>
</dbReference>
<sequence>MQDYRALPDELEAVVEQQLRRLPEGRLAAYNDVQQQQLKHLFAVSSFIGRAVEQQPQVLEFDTNNAVVVPQPEHYVQILEQAIGECDSEDQLKKILRQQRQRLMAALAAADILGQLPLRTVLEHLSKLADAFIEVTIKWLYPRFCERLGNPLDSNGELQPLLIIAMGKLGGGELNFSSDIDLIFCYPEQGETSATRKPIANSVFFTRLAQALVACLDVHTADGFVYRVDLRLRPFGQSGPVVTSFAAIEHYYQEHGRDWERYAMVKARLVAAPPENAQELEAMLRPFVYRRYIDFSVIDALRKMKALIRQEGRRRQLQHNIKLGPGGIREIEFIAQAFQLIRGGQERRLQTRSIYTAFEVIEDLGLLEPATIVTLLESYELLRKVEHSLQQIDDEQTQQLPQDELNQLRLQVMLGESSWSATQTRIHEAMQRVHDIFKEVIGNEDHDDEPTSPLQMLWQDLADDEASLELIADYTDAPADKVWQQLKSFRQDIRKRGSGPRGRKAIARLLPVMLESILKAPQPLDLLDRVLIVLKRVVSRTAYLELLIENPGAREQLLKLCRASAWIADQIASYPLLLDELIDPQHLYELPQLVDYPRLLDEYLLRIPEQDLESQMDVLRQARQALQLKVAAADISGALPLMKVSDHLSYLAEAVIADVVQLAWQQLASKHGTPPNQSIEDTGFAVMAYGKLGGLELGYGSDLDLVFISDADYSGQTDGLKPIEVQQFYLRLAQRILHFFTVRTMAGVLYEVDMRLRPSGKSGLLVSRLDSYRRYLADDAWTWEHQALVRARPVYGCKRVRQRLSELRESQLCQPREEQQLREQVVKMRQKMRDHLIAKHASGFDLKQGPGGIADIEFLVQYLVLQHSAENPKLCHYTDNIRILECAGELGLLPENMASSLIASYQHLRGLQHQLALDNQPSFTEVDVSEHTDVVIQAWSLVFDL</sequence>
<evidence type="ECO:0000259" key="9">
    <source>
        <dbReference type="Pfam" id="PF08335"/>
    </source>
</evidence>
<keyword evidence="11" id="KW-1185">Reference proteome</keyword>
<protein>
    <recommendedName>
        <fullName evidence="7">Bifunctional glutamine synthetase adenylyltransferase/adenylyl-removing enzyme</fullName>
    </recommendedName>
    <alternativeName>
        <fullName evidence="7">ATP:glutamine synthetase adenylyltransferase</fullName>
    </alternativeName>
    <alternativeName>
        <fullName evidence="7">ATase</fullName>
    </alternativeName>
    <domain>
        <recommendedName>
            <fullName evidence="7">Glutamine synthetase adenylyl-L-tyrosine phosphorylase</fullName>
            <ecNumber evidence="7">2.7.7.89</ecNumber>
        </recommendedName>
        <alternativeName>
            <fullName evidence="7">Adenylyl removase</fullName>
            <shortName evidence="7">AR</shortName>
            <shortName evidence="7">AT-N</shortName>
        </alternativeName>
    </domain>
    <domain>
        <recommendedName>
            <fullName evidence="7">Glutamine synthetase adenylyl transferase</fullName>
            <ecNumber evidence="7">2.7.7.42</ecNumber>
        </recommendedName>
        <alternativeName>
            <fullName evidence="7">Adenylyl transferase</fullName>
            <shortName evidence="7">AT</shortName>
            <shortName evidence="7">AT-C</shortName>
        </alternativeName>
    </domain>
</protein>
<dbReference type="EMBL" id="FXWH01000004">
    <property type="protein sequence ID" value="SMQ80785.1"/>
    <property type="molecule type" value="Genomic_DNA"/>
</dbReference>
<dbReference type="InterPro" id="IPR005190">
    <property type="entry name" value="GlnE_rpt_dom"/>
</dbReference>
<dbReference type="PANTHER" id="PTHR30621:SF0">
    <property type="entry name" value="BIFUNCTIONAL GLUTAMINE SYNTHETASE ADENYLYLTRANSFERASE_ADENYLYL-REMOVING ENZYME"/>
    <property type="match status" value="1"/>
</dbReference>
<keyword evidence="6 7" id="KW-0511">Multifunctional enzyme</keyword>
<dbReference type="Pfam" id="PF03710">
    <property type="entry name" value="GlnE"/>
    <property type="match status" value="2"/>
</dbReference>
<dbReference type="SUPFAM" id="SSF81593">
    <property type="entry name" value="Nucleotidyltransferase substrate binding subunit/domain"/>
    <property type="match status" value="2"/>
</dbReference>
<dbReference type="Gene3D" id="1.10.4050.10">
    <property type="entry name" value="Glutamine synthase adenylyltransferase GlnE"/>
    <property type="match status" value="1"/>
</dbReference>
<dbReference type="PANTHER" id="PTHR30621">
    <property type="entry name" value="GLUTAMINE SYNTHETASE ADENYLYLTRANSFERASE"/>
    <property type="match status" value="1"/>
</dbReference>
<dbReference type="AlphaFoldDB" id="A0A1Y6FXX9"/>
<dbReference type="InterPro" id="IPR023057">
    <property type="entry name" value="GlnE"/>
</dbReference>
<evidence type="ECO:0000259" key="8">
    <source>
        <dbReference type="Pfam" id="PF03710"/>
    </source>
</evidence>
<dbReference type="Gene3D" id="1.20.120.330">
    <property type="entry name" value="Nucleotidyltransferases domain 2"/>
    <property type="match status" value="2"/>
</dbReference>
<feature type="region of interest" description="Adenylyl removase" evidence="7">
    <location>
        <begin position="1"/>
        <end position="445"/>
    </location>
</feature>
<feature type="domain" description="Glutamate-ammonia ligase adenylyltransferase repeated" evidence="8">
    <location>
        <begin position="555"/>
        <end position="804"/>
    </location>
</feature>
<dbReference type="GO" id="GO:0047388">
    <property type="term" value="F:[glutamine synthetase]-adenylyl-L-tyrosine phosphorylase activity"/>
    <property type="evidence" value="ECO:0007669"/>
    <property type="project" value="UniProtKB-EC"/>
</dbReference>
<dbReference type="SUPFAM" id="SSF81301">
    <property type="entry name" value="Nucleotidyltransferase"/>
    <property type="match status" value="2"/>
</dbReference>